<evidence type="ECO:0000313" key="1">
    <source>
        <dbReference type="EMBL" id="MFH6602930.1"/>
    </source>
</evidence>
<protein>
    <submittedName>
        <fullName evidence="1">Sensor histidine kinase</fullName>
    </submittedName>
</protein>
<dbReference type="EMBL" id="JBHFPV010000001">
    <property type="protein sequence ID" value="MFH6602930.1"/>
    <property type="molecule type" value="Genomic_DNA"/>
</dbReference>
<name>A0ACC7LI91_9FLAO</name>
<sequence>MGEGEVQSFLIIFSVIAICLALTVVVLFILFLRRKNALLLEQAMAKETYERELSETQIEIREETLRNISWELHDNIGQLMTLAKIQVQMVPDKSKSLEEASDTIGKAIRELRVLSKLINPEALKNLSLEEALELEIERFNRLQFVDASLTVDGTPKPLNPKEEVIIFRILQEFFSNTIKHSKASTLCVGIDYMDGNLTITADDDGIGFDENLDFSGIGIKNMKNRARLINADLQIESEKGRGTMLRLLYNFNHKPNQLA</sequence>
<keyword evidence="1" id="KW-0808">Transferase</keyword>
<accession>A0ACC7LI91</accession>
<organism evidence="1 2">
    <name type="scientific">Meishania litoralis</name>
    <dbReference type="NCBI Taxonomy" id="3434685"/>
    <lineage>
        <taxon>Bacteria</taxon>
        <taxon>Pseudomonadati</taxon>
        <taxon>Bacteroidota</taxon>
        <taxon>Flavobacteriia</taxon>
        <taxon>Flavobacteriales</taxon>
        <taxon>Flavobacteriaceae</taxon>
        <taxon>Meishania</taxon>
    </lineage>
</organism>
<reference evidence="1" key="1">
    <citation type="submission" date="2024-09" db="EMBL/GenBank/DDBJ databases">
        <authorList>
            <person name="Liu J."/>
        </authorList>
    </citation>
    <scope>NUCLEOTIDE SEQUENCE</scope>
    <source>
        <strain evidence="1">NBU2967</strain>
    </source>
</reference>
<proteinExistence type="predicted"/>
<dbReference type="Proteomes" id="UP001595191">
    <property type="component" value="Unassembled WGS sequence"/>
</dbReference>
<comment type="caution">
    <text evidence="1">The sequence shown here is derived from an EMBL/GenBank/DDBJ whole genome shotgun (WGS) entry which is preliminary data.</text>
</comment>
<evidence type="ECO:0000313" key="2">
    <source>
        <dbReference type="Proteomes" id="UP001595191"/>
    </source>
</evidence>
<keyword evidence="2" id="KW-1185">Reference proteome</keyword>
<gene>
    <name evidence="1" type="ORF">ACEZ3G_05535</name>
</gene>
<keyword evidence="1" id="KW-0418">Kinase</keyword>